<dbReference type="EMBL" id="JAWSTH010000018">
    <property type="protein sequence ID" value="MDW5594509.1"/>
    <property type="molecule type" value="Genomic_DNA"/>
</dbReference>
<dbReference type="RefSeq" id="WP_318596778.1">
    <property type="nucleotide sequence ID" value="NZ_JAWSTH010000018.1"/>
</dbReference>
<keyword evidence="3 6" id="KW-0812">Transmembrane</keyword>
<dbReference type="InterPro" id="IPR001851">
    <property type="entry name" value="ABC_transp_permease"/>
</dbReference>
<keyword evidence="8" id="KW-1185">Reference proteome</keyword>
<evidence type="ECO:0000256" key="1">
    <source>
        <dbReference type="ARBA" id="ARBA00004651"/>
    </source>
</evidence>
<feature type="transmembrane region" description="Helical" evidence="6">
    <location>
        <begin position="58"/>
        <end position="80"/>
    </location>
</feature>
<feature type="transmembrane region" description="Helical" evidence="6">
    <location>
        <begin position="264"/>
        <end position="295"/>
    </location>
</feature>
<name>A0ABU4HP67_9ACTN</name>
<evidence type="ECO:0000313" key="7">
    <source>
        <dbReference type="EMBL" id="MDW5594509.1"/>
    </source>
</evidence>
<reference evidence="7 8" key="2">
    <citation type="submission" date="2023-10" db="EMBL/GenBank/DDBJ databases">
        <authorList>
            <person name="Han X.F."/>
        </authorList>
    </citation>
    <scope>NUCLEOTIDE SEQUENCE [LARGE SCALE GENOMIC DNA]</scope>
    <source>
        <strain evidence="7 8">KCTC 39840</strain>
    </source>
</reference>
<evidence type="ECO:0000256" key="3">
    <source>
        <dbReference type="ARBA" id="ARBA00022692"/>
    </source>
</evidence>
<evidence type="ECO:0000256" key="4">
    <source>
        <dbReference type="ARBA" id="ARBA00022989"/>
    </source>
</evidence>
<evidence type="ECO:0000256" key="6">
    <source>
        <dbReference type="SAM" id="Phobius"/>
    </source>
</evidence>
<organism evidence="7 8">
    <name type="scientific">Conexibacter stalactiti</name>
    <dbReference type="NCBI Taxonomy" id="1940611"/>
    <lineage>
        <taxon>Bacteria</taxon>
        <taxon>Bacillati</taxon>
        <taxon>Actinomycetota</taxon>
        <taxon>Thermoleophilia</taxon>
        <taxon>Solirubrobacterales</taxon>
        <taxon>Conexibacteraceae</taxon>
        <taxon>Conexibacter</taxon>
    </lineage>
</organism>
<protein>
    <submittedName>
        <fullName evidence="7">ABC transporter permease</fullName>
    </submittedName>
</protein>
<dbReference type="PANTHER" id="PTHR32196">
    <property type="entry name" value="ABC TRANSPORTER PERMEASE PROTEIN YPHD-RELATED-RELATED"/>
    <property type="match status" value="1"/>
</dbReference>
<dbReference type="CDD" id="cd06579">
    <property type="entry name" value="TM_PBP1_transp_AraH_like"/>
    <property type="match status" value="1"/>
</dbReference>
<feature type="transmembrane region" description="Helical" evidence="6">
    <location>
        <begin position="111"/>
        <end position="134"/>
    </location>
</feature>
<feature type="transmembrane region" description="Helical" evidence="6">
    <location>
        <begin position="179"/>
        <end position="200"/>
    </location>
</feature>
<sequence length="350" mass="35109">MSEQAAHPGTAVAVPTQISPLRWLRAFVRTPYFAIWPATALLFAVSPILASGSLDGSALLGMLPFAAILALVAAGQTLIVQQGGLDLSVPGMVSLSAVIVSKYPQGSDGRLLAAVAIALGACALAALISGIAITRFGITPLIATLGVNALLTGAVLQYTSGSASDPAPPALVDLASGKVAGIPNTVVIAVVLIALATFVVRRTILGRRFVAAGASPRAAVAAGIRVREHQLGTYVVAGLLYAAAGILLAGFLETPGLQPGQQYLLPSIAAVVLGGTALTGGSGSVAATAVGALFLTQLNQVVLGMGAASSVQLLIQGLIIALGMGLRNVPWAAVRRALPSGRVPTSQRSD</sequence>
<keyword evidence="2" id="KW-1003">Cell membrane</keyword>
<evidence type="ECO:0000256" key="5">
    <source>
        <dbReference type="ARBA" id="ARBA00023136"/>
    </source>
</evidence>
<dbReference type="Pfam" id="PF02653">
    <property type="entry name" value="BPD_transp_2"/>
    <property type="match status" value="1"/>
</dbReference>
<accession>A0ABU4HP67</accession>
<keyword evidence="5 6" id="KW-0472">Membrane</keyword>
<dbReference type="Proteomes" id="UP001284601">
    <property type="component" value="Unassembled WGS sequence"/>
</dbReference>
<keyword evidence="4 6" id="KW-1133">Transmembrane helix</keyword>
<gene>
    <name evidence="7" type="ORF">R7226_09190</name>
</gene>
<evidence type="ECO:0000313" key="8">
    <source>
        <dbReference type="Proteomes" id="UP001284601"/>
    </source>
</evidence>
<comment type="subcellular location">
    <subcellularLocation>
        <location evidence="1">Cell membrane</location>
        <topology evidence="1">Multi-pass membrane protein</topology>
    </subcellularLocation>
</comment>
<comment type="caution">
    <text evidence="7">The sequence shown here is derived from an EMBL/GenBank/DDBJ whole genome shotgun (WGS) entry which is preliminary data.</text>
</comment>
<reference evidence="8" key="1">
    <citation type="submission" date="2023-07" db="EMBL/GenBank/DDBJ databases">
        <title>Conexibacter stalactiti sp. nov., isolated from stalactites in a lava cave and emended description of the genus Conexibacter.</title>
        <authorList>
            <person name="Lee S.D."/>
        </authorList>
    </citation>
    <scope>NUCLEOTIDE SEQUENCE [LARGE SCALE GENOMIC DNA]</scope>
    <source>
        <strain evidence="8">KCTC 39840</strain>
    </source>
</reference>
<feature type="transmembrane region" description="Helical" evidence="6">
    <location>
        <begin position="32"/>
        <end position="52"/>
    </location>
</feature>
<feature type="transmembrane region" description="Helical" evidence="6">
    <location>
        <begin position="141"/>
        <end position="159"/>
    </location>
</feature>
<evidence type="ECO:0000256" key="2">
    <source>
        <dbReference type="ARBA" id="ARBA00022475"/>
    </source>
</evidence>
<feature type="transmembrane region" description="Helical" evidence="6">
    <location>
        <begin position="231"/>
        <end position="252"/>
    </location>
</feature>
<proteinExistence type="predicted"/>
<feature type="transmembrane region" description="Helical" evidence="6">
    <location>
        <begin position="302"/>
        <end position="326"/>
    </location>
</feature>